<accession>A0ABW4M006</accession>
<dbReference type="SFLD" id="SFLDS00029">
    <property type="entry name" value="Radical_SAM"/>
    <property type="match status" value="1"/>
</dbReference>
<dbReference type="GO" id="GO:0035597">
    <property type="term" value="F:tRNA-2-methylthio-N(6)-dimethylallyladenosine(37) synthase activity"/>
    <property type="evidence" value="ECO:0007669"/>
    <property type="project" value="UniProtKB-EC"/>
</dbReference>
<keyword evidence="4 9" id="KW-0949">S-adenosyl-L-methionine</keyword>
<dbReference type="NCBIfam" id="TIGR01574">
    <property type="entry name" value="miaB-methiolase"/>
    <property type="match status" value="1"/>
</dbReference>
<dbReference type="EMBL" id="JBHUEQ010000004">
    <property type="protein sequence ID" value="MFD1744768.1"/>
    <property type="molecule type" value="Genomic_DNA"/>
</dbReference>
<feature type="domain" description="TRAM" evidence="10">
    <location>
        <begin position="412"/>
        <end position="474"/>
    </location>
</feature>
<evidence type="ECO:0000256" key="6">
    <source>
        <dbReference type="ARBA" id="ARBA00023004"/>
    </source>
</evidence>
<sequence>MSDQTALLPPLPQAEADSFDTRTNVRPDARKVFIKTYGCQMNVYDSVRMGDALASEGYVTTENVEEADLVLLNTCHIREKAADKVYSALGRLRDMKKERNAEGREMMIGVTGCVAQAEGEEILRRSPAVDVVIGPQTYHRLPQALKRARQGERVVETDYAVEDKFEHLPVPEKKVIRSRGVTSFLTVQEGCDKFCTFCVVPYTRGAEVSRPLSQILDEAHKLVDAGVREITLLGQNVNAWHGTGPKGEAWGLGELLYRLADIPGLARLRYTTSHPRDMDDRLIEAHRDLRALMPYLHLPVQAGSDRILKAMNRRHTAQDYIRLIERIRSVRPDIALSGDFIVGFPGETDRDFEDTLRLVEEVRYAQSFSFKYSTRPGTPGAELGSQVAEEVKAERLERLQALLLKQQNAFSESCVGKTIEVLLEKPGRMPGQLIGRSPWLQSVNVEQQTSQIGDIISVRVVSAGPNSLFAERIER</sequence>
<dbReference type="Proteomes" id="UP001597322">
    <property type="component" value="Unassembled WGS sequence"/>
</dbReference>
<keyword evidence="6 9" id="KW-0408">Iron</keyword>
<dbReference type="Gene3D" id="3.80.30.20">
    <property type="entry name" value="tm_1862 like domain"/>
    <property type="match status" value="1"/>
</dbReference>
<dbReference type="PROSITE" id="PS50926">
    <property type="entry name" value="TRAM"/>
    <property type="match status" value="1"/>
</dbReference>
<dbReference type="SUPFAM" id="SSF102114">
    <property type="entry name" value="Radical SAM enzymes"/>
    <property type="match status" value="1"/>
</dbReference>
<evidence type="ECO:0000256" key="8">
    <source>
        <dbReference type="ARBA" id="ARBA00033765"/>
    </source>
</evidence>
<dbReference type="EC" id="2.8.4.3" evidence="8 9"/>
<protein>
    <recommendedName>
        <fullName evidence="8 9">tRNA-2-methylthio-N(6)-dimethylallyladenosine synthase</fullName>
        <ecNumber evidence="8 9">2.8.4.3</ecNumber>
    </recommendedName>
    <alternativeName>
        <fullName evidence="9">(Dimethylallyl)adenosine tRNA methylthiotransferase MiaB</fullName>
    </alternativeName>
    <alternativeName>
        <fullName evidence="9">tRNA-i(6)A37 methylthiotransferase</fullName>
    </alternativeName>
</protein>
<comment type="caution">
    <text evidence="13">The sequence shown here is derived from an EMBL/GenBank/DDBJ whole genome shotgun (WGS) entry which is preliminary data.</text>
</comment>
<feature type="binding site" evidence="9">
    <location>
        <position position="191"/>
    </location>
    <ligand>
        <name>[4Fe-4S] cluster</name>
        <dbReference type="ChEBI" id="CHEBI:49883"/>
        <label>2</label>
        <note>4Fe-4S-S-AdoMet</note>
    </ligand>
</feature>
<keyword evidence="2 9" id="KW-0004">4Fe-4S</keyword>
<evidence type="ECO:0000256" key="2">
    <source>
        <dbReference type="ARBA" id="ARBA00022485"/>
    </source>
</evidence>
<dbReference type="Pfam" id="PF00919">
    <property type="entry name" value="UPF0004"/>
    <property type="match status" value="1"/>
</dbReference>
<comment type="cofactor">
    <cofactor evidence="9">
        <name>[4Fe-4S] cluster</name>
        <dbReference type="ChEBI" id="CHEBI:49883"/>
    </cofactor>
    <text evidence="9">Binds 2 [4Fe-4S] clusters. One cluster is coordinated with 3 cysteines and an exchangeable S-adenosyl-L-methionine.</text>
</comment>
<dbReference type="InterPro" id="IPR005839">
    <property type="entry name" value="Methylthiotransferase"/>
</dbReference>
<feature type="binding site" evidence="9">
    <location>
        <position position="75"/>
    </location>
    <ligand>
        <name>[4Fe-4S] cluster</name>
        <dbReference type="ChEBI" id="CHEBI:49883"/>
        <label>1</label>
    </ligand>
</feature>
<dbReference type="RefSeq" id="WP_377397123.1">
    <property type="nucleotide sequence ID" value="NZ_JBHUEQ010000004.1"/>
</dbReference>
<gene>
    <name evidence="9 13" type="primary">miaB</name>
    <name evidence="13" type="ORF">ACFSE1_04765</name>
</gene>
<dbReference type="InterPro" id="IPR058240">
    <property type="entry name" value="rSAM_sf"/>
</dbReference>
<dbReference type="Gene3D" id="3.40.50.12160">
    <property type="entry name" value="Methylthiotransferase, N-terminal domain"/>
    <property type="match status" value="1"/>
</dbReference>
<feature type="domain" description="Radical SAM core" evidence="12">
    <location>
        <begin position="177"/>
        <end position="409"/>
    </location>
</feature>
<comment type="similarity">
    <text evidence="9">Belongs to the methylthiotransferase family. MiaB subfamily.</text>
</comment>
<dbReference type="InterPro" id="IPR023404">
    <property type="entry name" value="rSAM_horseshoe"/>
</dbReference>
<comment type="catalytic activity">
    <reaction evidence="9">
        <text>N(6)-dimethylallyladenosine(37) in tRNA + (sulfur carrier)-SH + AH2 + 2 S-adenosyl-L-methionine = 2-methylsulfanyl-N(6)-dimethylallyladenosine(37) in tRNA + (sulfur carrier)-H + 5'-deoxyadenosine + L-methionine + A + S-adenosyl-L-homocysteine + 2 H(+)</text>
        <dbReference type="Rhea" id="RHEA:37067"/>
        <dbReference type="Rhea" id="RHEA-COMP:10375"/>
        <dbReference type="Rhea" id="RHEA-COMP:10376"/>
        <dbReference type="Rhea" id="RHEA-COMP:14737"/>
        <dbReference type="Rhea" id="RHEA-COMP:14739"/>
        <dbReference type="ChEBI" id="CHEBI:13193"/>
        <dbReference type="ChEBI" id="CHEBI:15378"/>
        <dbReference type="ChEBI" id="CHEBI:17319"/>
        <dbReference type="ChEBI" id="CHEBI:17499"/>
        <dbReference type="ChEBI" id="CHEBI:29917"/>
        <dbReference type="ChEBI" id="CHEBI:57844"/>
        <dbReference type="ChEBI" id="CHEBI:57856"/>
        <dbReference type="ChEBI" id="CHEBI:59789"/>
        <dbReference type="ChEBI" id="CHEBI:64428"/>
        <dbReference type="ChEBI" id="CHEBI:74415"/>
        <dbReference type="ChEBI" id="CHEBI:74417"/>
        <dbReference type="EC" id="2.8.4.3"/>
    </reaction>
</comment>
<feature type="binding site" evidence="9">
    <location>
        <position position="198"/>
    </location>
    <ligand>
        <name>[4Fe-4S] cluster</name>
        <dbReference type="ChEBI" id="CHEBI:49883"/>
        <label>2</label>
        <note>4Fe-4S-S-AdoMet</note>
    </ligand>
</feature>
<comment type="subcellular location">
    <subcellularLocation>
        <location evidence="9">Cytoplasm</location>
    </subcellularLocation>
</comment>
<dbReference type="SFLD" id="SFLDG01082">
    <property type="entry name" value="B12-binding_domain_containing"/>
    <property type="match status" value="1"/>
</dbReference>
<name>A0ABW4M006_9HYPH</name>
<keyword evidence="9" id="KW-0963">Cytoplasm</keyword>
<evidence type="ECO:0000256" key="3">
    <source>
        <dbReference type="ARBA" id="ARBA00022679"/>
    </source>
</evidence>
<dbReference type="InterPro" id="IPR002792">
    <property type="entry name" value="TRAM_dom"/>
</dbReference>
<dbReference type="NCBIfam" id="TIGR00089">
    <property type="entry name" value="MiaB/RimO family radical SAM methylthiotransferase"/>
    <property type="match status" value="1"/>
</dbReference>
<dbReference type="PROSITE" id="PS51449">
    <property type="entry name" value="MTTASE_N"/>
    <property type="match status" value="1"/>
</dbReference>
<dbReference type="Pfam" id="PF04055">
    <property type="entry name" value="Radical_SAM"/>
    <property type="match status" value="1"/>
</dbReference>
<evidence type="ECO:0000256" key="4">
    <source>
        <dbReference type="ARBA" id="ARBA00022691"/>
    </source>
</evidence>
<dbReference type="InterPro" id="IPR038135">
    <property type="entry name" value="Methylthiotransferase_N_sf"/>
</dbReference>
<dbReference type="SFLD" id="SFLDF00273">
    <property type="entry name" value="(dimethylallyl)adenosine_tRNA"/>
    <property type="match status" value="1"/>
</dbReference>
<evidence type="ECO:0000259" key="12">
    <source>
        <dbReference type="PROSITE" id="PS51918"/>
    </source>
</evidence>
<evidence type="ECO:0000256" key="1">
    <source>
        <dbReference type="ARBA" id="ARBA00003234"/>
    </source>
</evidence>
<dbReference type="CDD" id="cd01335">
    <property type="entry name" value="Radical_SAM"/>
    <property type="match status" value="1"/>
</dbReference>
<keyword evidence="7 9" id="KW-0411">Iron-sulfur</keyword>
<keyword evidence="9" id="KW-0819">tRNA processing</keyword>
<evidence type="ECO:0000256" key="5">
    <source>
        <dbReference type="ARBA" id="ARBA00022723"/>
    </source>
</evidence>
<evidence type="ECO:0000259" key="11">
    <source>
        <dbReference type="PROSITE" id="PS51449"/>
    </source>
</evidence>
<reference evidence="14" key="1">
    <citation type="journal article" date="2019" name="Int. J. Syst. Evol. Microbiol.">
        <title>The Global Catalogue of Microorganisms (GCM) 10K type strain sequencing project: providing services to taxonomists for standard genome sequencing and annotation.</title>
        <authorList>
            <consortium name="The Broad Institute Genomics Platform"/>
            <consortium name="The Broad Institute Genome Sequencing Center for Infectious Disease"/>
            <person name="Wu L."/>
            <person name="Ma J."/>
        </authorList>
    </citation>
    <scope>NUCLEOTIDE SEQUENCE [LARGE SCALE GENOMIC DNA]</scope>
    <source>
        <strain evidence="14">CG52</strain>
    </source>
</reference>
<evidence type="ECO:0000313" key="13">
    <source>
        <dbReference type="EMBL" id="MFD1744768.1"/>
    </source>
</evidence>
<dbReference type="SFLD" id="SFLDG01061">
    <property type="entry name" value="methylthiotransferase"/>
    <property type="match status" value="1"/>
</dbReference>
<dbReference type="InterPro" id="IPR013848">
    <property type="entry name" value="Methylthiotransferase_N"/>
</dbReference>
<keyword evidence="14" id="KW-1185">Reference proteome</keyword>
<feature type="binding site" evidence="9">
    <location>
        <position position="39"/>
    </location>
    <ligand>
        <name>[4Fe-4S] cluster</name>
        <dbReference type="ChEBI" id="CHEBI:49883"/>
        <label>1</label>
    </ligand>
</feature>
<dbReference type="PANTHER" id="PTHR43020:SF2">
    <property type="entry name" value="MITOCHONDRIAL TRNA METHYLTHIOTRANSFERASE CDK5RAP1"/>
    <property type="match status" value="1"/>
</dbReference>
<feature type="binding site" evidence="9">
    <location>
        <position position="113"/>
    </location>
    <ligand>
        <name>[4Fe-4S] cluster</name>
        <dbReference type="ChEBI" id="CHEBI:49883"/>
        <label>1</label>
    </ligand>
</feature>
<dbReference type="InterPro" id="IPR006463">
    <property type="entry name" value="MiaB_methiolase"/>
</dbReference>
<evidence type="ECO:0000256" key="7">
    <source>
        <dbReference type="ARBA" id="ARBA00023014"/>
    </source>
</evidence>
<evidence type="ECO:0000256" key="9">
    <source>
        <dbReference type="HAMAP-Rule" id="MF_01864"/>
    </source>
</evidence>
<feature type="domain" description="MTTase N-terminal" evidence="11">
    <location>
        <begin position="30"/>
        <end position="150"/>
    </location>
</feature>
<comment type="subunit">
    <text evidence="9">Monomer.</text>
</comment>
<comment type="function">
    <text evidence="1 9">Catalyzes the methylthiolation of N6-(dimethylallyl)adenosine (i(6)A), leading to the formation of 2-methylthio-N6-(dimethylallyl)adenosine (ms(2)i(6)A) at position 37 in tRNAs that read codons beginning with uridine.</text>
</comment>
<evidence type="ECO:0000259" key="10">
    <source>
        <dbReference type="PROSITE" id="PS50926"/>
    </source>
</evidence>
<dbReference type="PROSITE" id="PS51918">
    <property type="entry name" value="RADICAL_SAM"/>
    <property type="match status" value="1"/>
</dbReference>
<dbReference type="SMART" id="SM00729">
    <property type="entry name" value="Elp3"/>
    <property type="match status" value="1"/>
</dbReference>
<dbReference type="InterPro" id="IPR020612">
    <property type="entry name" value="Methylthiotransferase_CS"/>
</dbReference>
<evidence type="ECO:0000313" key="14">
    <source>
        <dbReference type="Proteomes" id="UP001597322"/>
    </source>
</evidence>
<organism evidence="13 14">
    <name type="scientific">Rhizobium helianthi</name>
    <dbReference type="NCBI Taxonomy" id="1132695"/>
    <lineage>
        <taxon>Bacteria</taxon>
        <taxon>Pseudomonadati</taxon>
        <taxon>Pseudomonadota</taxon>
        <taxon>Alphaproteobacteria</taxon>
        <taxon>Hyphomicrobiales</taxon>
        <taxon>Rhizobiaceae</taxon>
        <taxon>Rhizobium/Agrobacterium group</taxon>
        <taxon>Rhizobium</taxon>
    </lineage>
</organism>
<dbReference type="PROSITE" id="PS01278">
    <property type="entry name" value="MTTASE_RADICAL"/>
    <property type="match status" value="1"/>
</dbReference>
<feature type="binding site" evidence="9">
    <location>
        <position position="195"/>
    </location>
    <ligand>
        <name>[4Fe-4S] cluster</name>
        <dbReference type="ChEBI" id="CHEBI:49883"/>
        <label>2</label>
        <note>4Fe-4S-S-AdoMet</note>
    </ligand>
</feature>
<dbReference type="Pfam" id="PF01938">
    <property type="entry name" value="TRAM"/>
    <property type="match status" value="1"/>
</dbReference>
<dbReference type="InterPro" id="IPR007197">
    <property type="entry name" value="rSAM"/>
</dbReference>
<keyword evidence="3 9" id="KW-0808">Transferase</keyword>
<proteinExistence type="inferred from homology"/>
<dbReference type="HAMAP" id="MF_01864">
    <property type="entry name" value="tRNA_metthiotr_MiaB"/>
    <property type="match status" value="1"/>
</dbReference>
<dbReference type="InterPro" id="IPR006638">
    <property type="entry name" value="Elp3/MiaA/NifB-like_rSAM"/>
</dbReference>
<keyword evidence="5 9" id="KW-0479">Metal-binding</keyword>
<dbReference type="PANTHER" id="PTHR43020">
    <property type="entry name" value="CDK5 REGULATORY SUBUNIT-ASSOCIATED PROTEIN 1"/>
    <property type="match status" value="1"/>
</dbReference>